<dbReference type="EMBL" id="CAJOBS010002246">
    <property type="protein sequence ID" value="CAF4801913.1"/>
    <property type="molecule type" value="Genomic_DNA"/>
</dbReference>
<dbReference type="Proteomes" id="UP000663838">
    <property type="component" value="Unassembled WGS sequence"/>
</dbReference>
<gene>
    <name evidence="1" type="ORF">FME351_LOCUS14015</name>
    <name evidence="3" type="ORF">TOA249_LOCUS23413</name>
    <name evidence="2" type="ORF">TSG867_LOCUS31240</name>
</gene>
<comment type="caution">
    <text evidence="2">The sequence shown here is derived from an EMBL/GenBank/DDBJ whole genome shotgun (WGS) entry which is preliminary data.</text>
</comment>
<protein>
    <submittedName>
        <fullName evidence="2">Uncharacterized protein</fullName>
    </submittedName>
</protein>
<dbReference type="EMBL" id="CAJNYU010001723">
    <property type="protein sequence ID" value="CAF3459892.1"/>
    <property type="molecule type" value="Genomic_DNA"/>
</dbReference>
<proteinExistence type="predicted"/>
<evidence type="ECO:0000313" key="3">
    <source>
        <dbReference type="EMBL" id="CAF4801913.1"/>
    </source>
</evidence>
<feature type="non-terminal residue" evidence="2">
    <location>
        <position position="1"/>
    </location>
</feature>
<accession>A0A821G7V8</accession>
<dbReference type="AlphaFoldDB" id="A0A821G7V8"/>
<dbReference type="Proteomes" id="UP000663869">
    <property type="component" value="Unassembled WGS sequence"/>
</dbReference>
<name>A0A821G7V8_9BILA</name>
<evidence type="ECO:0000313" key="1">
    <source>
        <dbReference type="EMBL" id="CAF3459892.1"/>
    </source>
</evidence>
<organism evidence="2 4">
    <name type="scientific">Rotaria socialis</name>
    <dbReference type="NCBI Taxonomy" id="392032"/>
    <lineage>
        <taxon>Eukaryota</taxon>
        <taxon>Metazoa</taxon>
        <taxon>Spiralia</taxon>
        <taxon>Gnathifera</taxon>
        <taxon>Rotifera</taxon>
        <taxon>Eurotatoria</taxon>
        <taxon>Bdelloidea</taxon>
        <taxon>Philodinida</taxon>
        <taxon>Philodinidae</taxon>
        <taxon>Rotaria</taxon>
    </lineage>
</organism>
<evidence type="ECO:0000313" key="2">
    <source>
        <dbReference type="EMBL" id="CAF4659032.1"/>
    </source>
</evidence>
<dbReference type="Proteomes" id="UP000663862">
    <property type="component" value="Unassembled WGS sequence"/>
</dbReference>
<sequence length="71" mass="8830">RRIYHRFTMSSIKDILRQHHIYYRHVKIVASSLIIGIKNSTLQQEFDQYLPDDLFDRDHYHHSRRQSHHHH</sequence>
<reference evidence="2" key="1">
    <citation type="submission" date="2021-02" db="EMBL/GenBank/DDBJ databases">
        <authorList>
            <person name="Nowell W R."/>
        </authorList>
    </citation>
    <scope>NUCLEOTIDE SEQUENCE</scope>
</reference>
<dbReference type="EMBL" id="CAJOBQ010005605">
    <property type="protein sequence ID" value="CAF4659032.1"/>
    <property type="molecule type" value="Genomic_DNA"/>
</dbReference>
<evidence type="ECO:0000313" key="4">
    <source>
        <dbReference type="Proteomes" id="UP000663862"/>
    </source>
</evidence>